<dbReference type="SUPFAM" id="SSF54637">
    <property type="entry name" value="Thioesterase/thiol ester dehydrase-isomerase"/>
    <property type="match status" value="2"/>
</dbReference>
<sequence>MGKTFEHTYDINYCDVNCFLEANTSCLLNLICDIGMRQSQSLGESVERLMNKGYGWVFYKYDFKFYKYPRVCEKVKVRTDCYGLKKFYAFRKYFLENENGELIGEGIATFLMINLKRRRLMRIPEDEYKLYGVKEDLEDILEIEDIPKFEDGDLKKDFNVGYREIDTNFHVNNVNYLDWSMETLPKEVILKKYVSRVVINFLKECSYGDNISCIGYITEDGKESIHKIVNNEGKELALVHLYLEDR</sequence>
<evidence type="ECO:0000256" key="2">
    <source>
        <dbReference type="ARBA" id="ARBA00022516"/>
    </source>
</evidence>
<dbReference type="InterPro" id="IPR002864">
    <property type="entry name" value="Acyl-ACP_thioesterase_NHD"/>
</dbReference>
<dbReference type="InterPro" id="IPR049427">
    <property type="entry name" value="Acyl-ACP_TE_C"/>
</dbReference>
<dbReference type="Proteomes" id="UP000184035">
    <property type="component" value="Unassembled WGS sequence"/>
</dbReference>
<dbReference type="CDD" id="cd00586">
    <property type="entry name" value="4HBT"/>
    <property type="match status" value="1"/>
</dbReference>
<keyword evidence="5" id="KW-0809">Transit peptide</keyword>
<proteinExistence type="inferred from homology"/>
<keyword evidence="7" id="KW-0275">Fatty acid biosynthesis</keyword>
<keyword evidence="6" id="KW-0443">Lipid metabolism</keyword>
<dbReference type="RefSeq" id="WP_072896263.1">
    <property type="nucleotide sequence ID" value="NZ_FQVM01000015.1"/>
</dbReference>
<evidence type="ECO:0000256" key="1">
    <source>
        <dbReference type="ARBA" id="ARBA00006500"/>
    </source>
</evidence>
<reference evidence="10 11" key="1">
    <citation type="submission" date="2016-11" db="EMBL/GenBank/DDBJ databases">
        <authorList>
            <person name="Jaros S."/>
            <person name="Januszkiewicz K."/>
            <person name="Wedrychowicz H."/>
        </authorList>
    </citation>
    <scope>NUCLEOTIDE SEQUENCE [LARGE SCALE GENOMIC DNA]</scope>
    <source>
        <strain evidence="10 11">DSM 2631</strain>
    </source>
</reference>
<dbReference type="InterPro" id="IPR045023">
    <property type="entry name" value="FATA/B"/>
</dbReference>
<evidence type="ECO:0000313" key="11">
    <source>
        <dbReference type="Proteomes" id="UP000184035"/>
    </source>
</evidence>
<name>A0A1M4X0P4_9CLOT</name>
<gene>
    <name evidence="10" type="ORF">SAMN05443638_11533</name>
</gene>
<evidence type="ECO:0000256" key="3">
    <source>
        <dbReference type="ARBA" id="ARBA00022801"/>
    </source>
</evidence>
<keyword evidence="11" id="KW-1185">Reference proteome</keyword>
<dbReference type="GO" id="GO:0000036">
    <property type="term" value="F:acyl carrier activity"/>
    <property type="evidence" value="ECO:0007669"/>
    <property type="project" value="TreeGrafter"/>
</dbReference>
<feature type="domain" description="Acyl-ACP thioesterase N-terminal hotdog" evidence="8">
    <location>
        <begin position="2"/>
        <end position="131"/>
    </location>
</feature>
<dbReference type="PANTHER" id="PTHR31727:SF6">
    <property type="entry name" value="OLEOYL-ACYL CARRIER PROTEIN THIOESTERASE 1, CHLOROPLASTIC"/>
    <property type="match status" value="1"/>
</dbReference>
<dbReference type="EMBL" id="FQVM01000015">
    <property type="protein sequence ID" value="SHE87078.1"/>
    <property type="molecule type" value="Genomic_DNA"/>
</dbReference>
<dbReference type="GO" id="GO:0016297">
    <property type="term" value="F:fatty acyl-[ACP] hydrolase activity"/>
    <property type="evidence" value="ECO:0007669"/>
    <property type="project" value="InterPro"/>
</dbReference>
<evidence type="ECO:0000256" key="7">
    <source>
        <dbReference type="ARBA" id="ARBA00023160"/>
    </source>
</evidence>
<dbReference type="Pfam" id="PF01643">
    <property type="entry name" value="Acyl-ACP_TE"/>
    <property type="match status" value="1"/>
</dbReference>
<keyword evidence="2" id="KW-0444">Lipid biosynthesis</keyword>
<dbReference type="OrthoDB" id="9801517at2"/>
<evidence type="ECO:0000256" key="4">
    <source>
        <dbReference type="ARBA" id="ARBA00022832"/>
    </source>
</evidence>
<evidence type="ECO:0000313" key="10">
    <source>
        <dbReference type="EMBL" id="SHE87078.1"/>
    </source>
</evidence>
<organism evidence="10 11">
    <name type="scientific">Clostridium fallax</name>
    <dbReference type="NCBI Taxonomy" id="1533"/>
    <lineage>
        <taxon>Bacteria</taxon>
        <taxon>Bacillati</taxon>
        <taxon>Bacillota</taxon>
        <taxon>Clostridia</taxon>
        <taxon>Eubacteriales</taxon>
        <taxon>Clostridiaceae</taxon>
        <taxon>Clostridium</taxon>
    </lineage>
</organism>
<feature type="domain" description="Acyl-ACP thioesterase-like C-terminal" evidence="9">
    <location>
        <begin position="153"/>
        <end position="240"/>
    </location>
</feature>
<keyword evidence="3 10" id="KW-0378">Hydrolase</keyword>
<dbReference type="PANTHER" id="PTHR31727">
    <property type="entry name" value="OLEOYL-ACYL CARRIER PROTEIN THIOESTERASE 1, CHLOROPLASTIC"/>
    <property type="match status" value="1"/>
</dbReference>
<protein>
    <submittedName>
        <fullName evidence="10">Medium-chain acyl-[acyl-carrier-protein] hydrolase</fullName>
    </submittedName>
</protein>
<evidence type="ECO:0000259" key="8">
    <source>
        <dbReference type="Pfam" id="PF01643"/>
    </source>
</evidence>
<evidence type="ECO:0000256" key="6">
    <source>
        <dbReference type="ARBA" id="ARBA00023098"/>
    </source>
</evidence>
<dbReference type="STRING" id="1533.SAMN05443638_11533"/>
<dbReference type="Pfam" id="PF20791">
    <property type="entry name" value="Acyl-ACP_TE_C"/>
    <property type="match status" value="1"/>
</dbReference>
<comment type="similarity">
    <text evidence="1">Belongs to the acyl-ACP thioesterase family.</text>
</comment>
<evidence type="ECO:0000259" key="9">
    <source>
        <dbReference type="Pfam" id="PF20791"/>
    </source>
</evidence>
<dbReference type="AlphaFoldDB" id="A0A1M4X0P4"/>
<dbReference type="InterPro" id="IPR029069">
    <property type="entry name" value="HotDog_dom_sf"/>
</dbReference>
<accession>A0A1M4X0P4</accession>
<dbReference type="Gene3D" id="3.10.129.10">
    <property type="entry name" value="Hotdog Thioesterase"/>
    <property type="match status" value="1"/>
</dbReference>
<evidence type="ECO:0000256" key="5">
    <source>
        <dbReference type="ARBA" id="ARBA00022946"/>
    </source>
</evidence>
<keyword evidence="4" id="KW-0276">Fatty acid metabolism</keyword>